<feature type="transmembrane region" description="Helical" evidence="9">
    <location>
        <begin position="31"/>
        <end position="52"/>
    </location>
</feature>
<keyword evidence="8 9" id="KW-0472">Membrane</keyword>
<sequence>MMNPPPSPQPGSPCQPAALSLTTAWRLARPGFLWVTVAGVLLGSAMAAACGCGFDAPRAAVALVLALLAHAAANAWNDHHDAVSGADALNPAPLAPFTGGSRVIQQGQASAADARRLALTLAALVALGGLWLALQAGGVLIVIGLAGLLLGWAYSAPPLRLMARGLGELTVAAAWWLIVVGADATQRGQWHLVPAVSAVPFALLVANILLINGVPDAPFDARVAKRTLAVRLGPTGVAAAYTALALLAHGALLVAWRAQIPPSTAWWGLASAPLSLAAAARLWRFVARSEPVTALRPAIGLTIAAALVHALALAAAFVAVALQR</sequence>
<evidence type="ECO:0000256" key="4">
    <source>
        <dbReference type="ARBA" id="ARBA00022475"/>
    </source>
</evidence>
<dbReference type="PIRSF" id="PIRSF005355">
    <property type="entry name" value="UBIAD1"/>
    <property type="match status" value="1"/>
</dbReference>
<comment type="caution">
    <text evidence="10">The sequence shown here is derived from an EMBL/GenBank/DDBJ whole genome shotgun (WGS) entry which is preliminary data.</text>
</comment>
<protein>
    <submittedName>
        <fullName evidence="10">1,4-dihydroxy-2-naphthoate octaprenyltransferase</fullName>
        <ecNumber evidence="10">2.5.1.74</ecNumber>
    </submittedName>
</protein>
<keyword evidence="4" id="KW-1003">Cell membrane</keyword>
<evidence type="ECO:0000256" key="6">
    <source>
        <dbReference type="ARBA" id="ARBA00022692"/>
    </source>
</evidence>
<feature type="transmembrane region" description="Helical" evidence="9">
    <location>
        <begin position="166"/>
        <end position="184"/>
    </location>
</feature>
<keyword evidence="11" id="KW-1185">Reference proteome</keyword>
<dbReference type="UniPathway" id="UPA00079"/>
<gene>
    <name evidence="10" type="primary">menA</name>
    <name evidence="10" type="ORF">Talka_00509</name>
</gene>
<dbReference type="Gene3D" id="1.10.357.140">
    <property type="entry name" value="UbiA prenyltransferase"/>
    <property type="match status" value="1"/>
</dbReference>
<dbReference type="PANTHER" id="PTHR13929:SF0">
    <property type="entry name" value="UBIA PRENYLTRANSFERASE DOMAIN-CONTAINING PROTEIN 1"/>
    <property type="match status" value="1"/>
</dbReference>
<keyword evidence="3" id="KW-0474">Menaquinone biosynthesis</keyword>
<keyword evidence="6 9" id="KW-0812">Transmembrane</keyword>
<feature type="transmembrane region" description="Helical" evidence="9">
    <location>
        <begin position="298"/>
        <end position="322"/>
    </location>
</feature>
<comment type="subcellular location">
    <subcellularLocation>
        <location evidence="1">Membrane</location>
        <topology evidence="1">Multi-pass membrane protein</topology>
    </subcellularLocation>
</comment>
<evidence type="ECO:0000256" key="5">
    <source>
        <dbReference type="ARBA" id="ARBA00022679"/>
    </source>
</evidence>
<dbReference type="GO" id="GO:0009234">
    <property type="term" value="P:menaquinone biosynthetic process"/>
    <property type="evidence" value="ECO:0007669"/>
    <property type="project" value="UniProtKB-UniPathway"/>
</dbReference>
<evidence type="ECO:0000256" key="1">
    <source>
        <dbReference type="ARBA" id="ARBA00004141"/>
    </source>
</evidence>
<evidence type="ECO:0000256" key="8">
    <source>
        <dbReference type="ARBA" id="ARBA00023136"/>
    </source>
</evidence>
<dbReference type="EMBL" id="VJNB01000002">
    <property type="protein sequence ID" value="TSE20846.1"/>
    <property type="molecule type" value="Genomic_DNA"/>
</dbReference>
<evidence type="ECO:0000313" key="10">
    <source>
        <dbReference type="EMBL" id="TSE20846.1"/>
    </source>
</evidence>
<reference evidence="10 11" key="1">
    <citation type="submission" date="2019-07" db="EMBL/GenBank/DDBJ databases">
        <title>Tepidimonas alkaliphilus YIM 72238 draft genome.</title>
        <authorList>
            <person name="Da Costa M.S."/>
            <person name="Froufe H.J.C."/>
            <person name="Egas C."/>
            <person name="Albuquerque L."/>
        </authorList>
    </citation>
    <scope>NUCLEOTIDE SEQUENCE [LARGE SCALE GENOMIC DNA]</scope>
    <source>
        <strain evidence="10 11">YIM 72238</strain>
    </source>
</reference>
<evidence type="ECO:0000256" key="7">
    <source>
        <dbReference type="ARBA" id="ARBA00022989"/>
    </source>
</evidence>
<dbReference type="EC" id="2.5.1.74" evidence="10"/>
<dbReference type="PANTHER" id="PTHR13929">
    <property type="entry name" value="1,4-DIHYDROXY-2-NAPHTHOATE OCTAPRENYLTRANSFERASE"/>
    <property type="match status" value="1"/>
</dbReference>
<dbReference type="GO" id="GO:0016020">
    <property type="term" value="C:membrane"/>
    <property type="evidence" value="ECO:0007669"/>
    <property type="project" value="UniProtKB-SubCell"/>
</dbReference>
<dbReference type="InterPro" id="IPR044878">
    <property type="entry name" value="UbiA_sf"/>
</dbReference>
<evidence type="ECO:0000313" key="11">
    <source>
        <dbReference type="Proteomes" id="UP000315736"/>
    </source>
</evidence>
<keyword evidence="7 9" id="KW-1133">Transmembrane helix</keyword>
<dbReference type="InterPro" id="IPR026046">
    <property type="entry name" value="UBIAD1"/>
</dbReference>
<dbReference type="InterPro" id="IPR000537">
    <property type="entry name" value="UbiA_prenyltransferase"/>
</dbReference>
<organism evidence="10 11">
    <name type="scientific">Tepidimonas alkaliphilus</name>
    <dbReference type="NCBI Taxonomy" id="2588942"/>
    <lineage>
        <taxon>Bacteria</taxon>
        <taxon>Pseudomonadati</taxon>
        <taxon>Pseudomonadota</taxon>
        <taxon>Betaproteobacteria</taxon>
        <taxon>Burkholderiales</taxon>
        <taxon>Tepidimonas</taxon>
    </lineage>
</organism>
<evidence type="ECO:0000256" key="9">
    <source>
        <dbReference type="SAM" id="Phobius"/>
    </source>
</evidence>
<feature type="transmembrane region" description="Helical" evidence="9">
    <location>
        <begin position="264"/>
        <end position="286"/>
    </location>
</feature>
<dbReference type="GO" id="GO:0046428">
    <property type="term" value="F:1,4-dihydroxy-2-naphthoate polyprenyltransferase activity"/>
    <property type="evidence" value="ECO:0007669"/>
    <property type="project" value="UniProtKB-EC"/>
</dbReference>
<feature type="transmembrane region" description="Helical" evidence="9">
    <location>
        <begin position="190"/>
        <end position="211"/>
    </location>
</feature>
<keyword evidence="5 10" id="KW-0808">Transferase</keyword>
<comment type="pathway">
    <text evidence="2">Quinol/quinone metabolism; menaquinone biosynthesis.</text>
</comment>
<dbReference type="CDD" id="cd13962">
    <property type="entry name" value="PT_UbiA_UBIAD1"/>
    <property type="match status" value="1"/>
</dbReference>
<feature type="transmembrane region" description="Helical" evidence="9">
    <location>
        <begin position="121"/>
        <end position="154"/>
    </location>
</feature>
<name>A0A554WBA6_9BURK</name>
<accession>A0A554WBA6</accession>
<feature type="transmembrane region" description="Helical" evidence="9">
    <location>
        <begin position="232"/>
        <end position="258"/>
    </location>
</feature>
<evidence type="ECO:0000256" key="3">
    <source>
        <dbReference type="ARBA" id="ARBA00022428"/>
    </source>
</evidence>
<dbReference type="Pfam" id="PF01040">
    <property type="entry name" value="UbiA"/>
    <property type="match status" value="1"/>
</dbReference>
<dbReference type="AlphaFoldDB" id="A0A554WBA6"/>
<proteinExistence type="predicted"/>
<dbReference type="GO" id="GO:0042371">
    <property type="term" value="P:vitamin K biosynthetic process"/>
    <property type="evidence" value="ECO:0007669"/>
    <property type="project" value="TreeGrafter"/>
</dbReference>
<evidence type="ECO:0000256" key="2">
    <source>
        <dbReference type="ARBA" id="ARBA00004863"/>
    </source>
</evidence>
<dbReference type="Proteomes" id="UP000315736">
    <property type="component" value="Unassembled WGS sequence"/>
</dbReference>